<proteinExistence type="predicted"/>
<dbReference type="AlphaFoldDB" id="C4WFE0"/>
<dbReference type="Proteomes" id="UP000004386">
    <property type="component" value="Unassembled WGS sequence"/>
</dbReference>
<comment type="caution">
    <text evidence="1">The sequence shown here is derived from an EMBL/GenBank/DDBJ whole genome shotgun (WGS) entry which is preliminary data.</text>
</comment>
<dbReference type="EMBL" id="ACQA01000001">
    <property type="protein sequence ID" value="EEQ96237.1"/>
    <property type="molecule type" value="Genomic_DNA"/>
</dbReference>
<evidence type="ECO:0000313" key="1">
    <source>
        <dbReference type="EMBL" id="EEQ96237.1"/>
    </source>
</evidence>
<reference evidence="1 2" key="1">
    <citation type="submission" date="2009-05" db="EMBL/GenBank/DDBJ databases">
        <authorList>
            <person name="Setubal J.C."/>
            <person name="Boyle S."/>
            <person name="Crasta O.R."/>
            <person name="Gillespie J.J."/>
            <person name="Kenyon R.W."/>
            <person name="Lu J."/>
            <person name="Mane S."/>
            <person name="Nagrani S."/>
            <person name="Shallom J.M."/>
            <person name="Shallom S."/>
            <person name="Shukla M."/>
            <person name="Snyder E.E."/>
            <person name="Sobral B.W."/>
            <person name="Wattam A.R."/>
            <person name="Will R."/>
            <person name="Williams K."/>
            <person name="Yoo H."/>
            <person name="Munk C."/>
            <person name="Tapia R."/>
            <person name="Green L."/>
            <person name="Rogers Y."/>
            <person name="Detter J.C."/>
            <person name="Bruce D."/>
            <person name="Brettin T.S."/>
            <person name="Tsolis R."/>
        </authorList>
    </citation>
    <scope>NUCLEOTIDE SEQUENCE [LARGE SCALE GENOMIC DNA]</scope>
    <source>
        <strain evidence="1 2">LMG 3301</strain>
    </source>
</reference>
<gene>
    <name evidence="1" type="ORF">OINT_1001660</name>
</gene>
<organism evidence="1 2">
    <name type="scientific">Brucella intermedia LMG 3301</name>
    <dbReference type="NCBI Taxonomy" id="641118"/>
    <lineage>
        <taxon>Bacteria</taxon>
        <taxon>Pseudomonadati</taxon>
        <taxon>Pseudomonadota</taxon>
        <taxon>Alphaproteobacteria</taxon>
        <taxon>Hyphomicrobiales</taxon>
        <taxon>Brucellaceae</taxon>
        <taxon>Brucella/Ochrobactrum group</taxon>
        <taxon>Brucella</taxon>
    </lineage>
</organism>
<name>C4WFE0_9HYPH</name>
<protein>
    <submittedName>
        <fullName evidence="1">Uncharacterized protein</fullName>
    </submittedName>
</protein>
<sequence>MRHVHSLPACACFYAIIQCLVQSRDALLQIAAFCAAEAHILQVFFKLRLSKPVIFATA</sequence>
<dbReference type="HOGENOM" id="CLU_2974908_0_0_5"/>
<accession>C4WFE0</accession>
<evidence type="ECO:0000313" key="2">
    <source>
        <dbReference type="Proteomes" id="UP000004386"/>
    </source>
</evidence>